<sequence length="335" mass="39082">MLFSQDSQLILRHKDILKEKKIFFSGNIQDQLPEYLLASKKIIYFQTYQKKLNTNKVKIIHLYKNLLISQKIIKEYEVLIYYWPKNKNEARFQLFHLLSFFKIGSKIFIIGKKSSGIKSAGEILKKWINLKKVENAKHSILFSGVLLKKPKFKLEDFFNTHVWKNLVIKSLPGVFGYKKIDEGSKLLASTFSKKIYGKILDMGCGSGVLSVSILKNSINSYLTMTDNKESALISSKETLKYNQLSANIILSDLYSNIFKKFNIIISNPPLHNDLKKDFNITKKIITQSVYYLEKKGELRFVTNSCLNYDFYLKKFFKKYSIISRTNKYKVYQANL</sequence>
<protein>
    <recommendedName>
        <fullName evidence="6">Ribosomal RNA small subunit methyltransferase C</fullName>
        <ecNumber evidence="6">2.1.1.172</ecNumber>
    </recommendedName>
    <alternativeName>
        <fullName evidence="6">16S rRNA m2G1207 methyltransferase</fullName>
    </alternativeName>
    <alternativeName>
        <fullName evidence="6">rRNA (guanine-N(2)-)-methyltransferase RsmC</fullName>
    </alternativeName>
</protein>
<comment type="subunit">
    <text evidence="6">Monomer.</text>
</comment>
<proteinExistence type="inferred from homology"/>
<keyword evidence="5 6" id="KW-0949">S-adenosyl-L-methionine</keyword>
<comment type="similarity">
    <text evidence="6">Belongs to the methyltransferase superfamily. RsmC family.</text>
</comment>
<dbReference type="EMBL" id="CP029161">
    <property type="protein sequence ID" value="AWH90463.1"/>
    <property type="molecule type" value="Genomic_DNA"/>
</dbReference>
<comment type="subcellular location">
    <subcellularLocation>
        <location evidence="6">Cytoplasm</location>
    </subcellularLocation>
</comment>
<dbReference type="AlphaFoldDB" id="A0A2U8DFF0"/>
<comment type="function">
    <text evidence="6">Specifically methylates the guanine in position 1207 of 16S rRNA in the 30S particle.</text>
</comment>
<dbReference type="Pfam" id="PF08468">
    <property type="entry name" value="MTS_N"/>
    <property type="match status" value="1"/>
</dbReference>
<dbReference type="HAMAP" id="MF_01862">
    <property type="entry name" value="16SrRNA_methyltr_C"/>
    <property type="match status" value="1"/>
</dbReference>
<dbReference type="InterPro" id="IPR023543">
    <property type="entry name" value="rRNA_ssu_MeTfrase_C"/>
</dbReference>
<keyword evidence="4 6" id="KW-0808">Transferase</keyword>
<keyword evidence="1 6" id="KW-0963">Cytoplasm</keyword>
<evidence type="ECO:0000259" key="7">
    <source>
        <dbReference type="Pfam" id="PF05175"/>
    </source>
</evidence>
<dbReference type="InterPro" id="IPR029063">
    <property type="entry name" value="SAM-dependent_MTases_sf"/>
</dbReference>
<evidence type="ECO:0000259" key="8">
    <source>
        <dbReference type="Pfam" id="PF08468"/>
    </source>
</evidence>
<gene>
    <name evidence="6" type="primary">rsmC</name>
    <name evidence="9" type="ORF">DD681_01395</name>
</gene>
<evidence type="ECO:0000256" key="3">
    <source>
        <dbReference type="ARBA" id="ARBA00022603"/>
    </source>
</evidence>
<keyword evidence="2 6" id="KW-0698">rRNA processing</keyword>
<dbReference type="PANTHER" id="PTHR47816">
    <property type="entry name" value="RIBOSOMAL RNA SMALL SUBUNIT METHYLTRANSFERASE C"/>
    <property type="match status" value="1"/>
</dbReference>
<evidence type="ECO:0000313" key="10">
    <source>
        <dbReference type="Proteomes" id="UP000244884"/>
    </source>
</evidence>
<evidence type="ECO:0000256" key="4">
    <source>
        <dbReference type="ARBA" id="ARBA00022679"/>
    </source>
</evidence>
<dbReference type="InterPro" id="IPR046977">
    <property type="entry name" value="RsmC/RlmG"/>
</dbReference>
<reference evidence="9 10" key="1">
    <citation type="submission" date="2018-04" db="EMBL/GenBank/DDBJ databases">
        <title>Genome sequence of Buchnera aphidicola from Melaphis sacchari.</title>
        <authorList>
            <person name="Geib S.M."/>
            <person name="Palmer N.A."/>
            <person name="Sattler S.E."/>
            <person name="Sarath G."/>
        </authorList>
    </citation>
    <scope>NUCLEOTIDE SEQUENCE [LARGE SCALE GENOMIC DNA]</scope>
    <source>
        <strain evidence="9 10">LSU</strain>
    </source>
</reference>
<evidence type="ECO:0000256" key="5">
    <source>
        <dbReference type="ARBA" id="ARBA00022691"/>
    </source>
</evidence>
<dbReference type="Gene3D" id="3.40.50.150">
    <property type="entry name" value="Vaccinia Virus protein VP39"/>
    <property type="match status" value="2"/>
</dbReference>
<dbReference type="PRINTS" id="PR00507">
    <property type="entry name" value="N12N6MTFRASE"/>
</dbReference>
<dbReference type="NCBIfam" id="NF007023">
    <property type="entry name" value="PRK09489.1"/>
    <property type="match status" value="1"/>
</dbReference>
<feature type="domain" description="Methyltransferase small" evidence="7">
    <location>
        <begin position="166"/>
        <end position="332"/>
    </location>
</feature>
<dbReference type="InterPro" id="IPR007848">
    <property type="entry name" value="Small_mtfrase_dom"/>
</dbReference>
<organism evidence="9 10">
    <name type="scientific">Buchnera aphidicola</name>
    <name type="common">Melanaphis sacchari</name>
    <dbReference type="NCBI Taxonomy" id="2173854"/>
    <lineage>
        <taxon>Bacteria</taxon>
        <taxon>Pseudomonadati</taxon>
        <taxon>Pseudomonadota</taxon>
        <taxon>Gammaproteobacteria</taxon>
        <taxon>Enterobacterales</taxon>
        <taxon>Erwiniaceae</taxon>
        <taxon>Buchnera</taxon>
    </lineage>
</organism>
<dbReference type="Proteomes" id="UP000244884">
    <property type="component" value="Chromosome"/>
</dbReference>
<keyword evidence="3 6" id="KW-0489">Methyltransferase</keyword>
<feature type="domain" description="Methyltransferase small N-terminal" evidence="8">
    <location>
        <begin position="7"/>
        <end position="160"/>
    </location>
</feature>
<evidence type="ECO:0000256" key="2">
    <source>
        <dbReference type="ARBA" id="ARBA00022552"/>
    </source>
</evidence>
<dbReference type="Pfam" id="PF05175">
    <property type="entry name" value="MTS"/>
    <property type="match status" value="1"/>
</dbReference>
<dbReference type="GO" id="GO:0005737">
    <property type="term" value="C:cytoplasm"/>
    <property type="evidence" value="ECO:0007669"/>
    <property type="project" value="UniProtKB-SubCell"/>
</dbReference>
<evidence type="ECO:0000313" key="9">
    <source>
        <dbReference type="EMBL" id="AWH90463.1"/>
    </source>
</evidence>
<dbReference type="InterPro" id="IPR013675">
    <property type="entry name" value="Mtase_sm_N"/>
</dbReference>
<name>A0A2U8DFF0_9GAMM</name>
<evidence type="ECO:0000256" key="6">
    <source>
        <dbReference type="HAMAP-Rule" id="MF_01862"/>
    </source>
</evidence>
<dbReference type="PANTHER" id="PTHR47816:SF4">
    <property type="entry name" value="RIBOSOMAL RNA SMALL SUBUNIT METHYLTRANSFERASE C"/>
    <property type="match status" value="1"/>
</dbReference>
<accession>A0A2U8DFF0</accession>
<evidence type="ECO:0000256" key="1">
    <source>
        <dbReference type="ARBA" id="ARBA00022490"/>
    </source>
</evidence>
<comment type="catalytic activity">
    <reaction evidence="6">
        <text>guanosine(1207) in 16S rRNA + S-adenosyl-L-methionine = N(2)-methylguanosine(1207) in 16S rRNA + S-adenosyl-L-homocysteine + H(+)</text>
        <dbReference type="Rhea" id="RHEA:42736"/>
        <dbReference type="Rhea" id="RHEA-COMP:10213"/>
        <dbReference type="Rhea" id="RHEA-COMP:10214"/>
        <dbReference type="ChEBI" id="CHEBI:15378"/>
        <dbReference type="ChEBI" id="CHEBI:57856"/>
        <dbReference type="ChEBI" id="CHEBI:59789"/>
        <dbReference type="ChEBI" id="CHEBI:74269"/>
        <dbReference type="ChEBI" id="CHEBI:74481"/>
        <dbReference type="EC" id="2.1.1.172"/>
    </reaction>
</comment>
<dbReference type="CDD" id="cd02440">
    <property type="entry name" value="AdoMet_MTases"/>
    <property type="match status" value="1"/>
</dbReference>
<dbReference type="GO" id="GO:0052914">
    <property type="term" value="F:16S rRNA (guanine(1207)-N(2))-methyltransferase activity"/>
    <property type="evidence" value="ECO:0007669"/>
    <property type="project" value="UniProtKB-EC"/>
</dbReference>
<dbReference type="EC" id="2.1.1.172" evidence="6"/>
<dbReference type="OrthoDB" id="9816072at2"/>
<dbReference type="SUPFAM" id="SSF53335">
    <property type="entry name" value="S-adenosyl-L-methionine-dependent methyltransferases"/>
    <property type="match status" value="1"/>
</dbReference>
<dbReference type="RefSeq" id="WP_158341234.1">
    <property type="nucleotide sequence ID" value="NZ_CP029161.1"/>
</dbReference>